<reference evidence="2 3" key="1">
    <citation type="submission" date="2020-09" db="EMBL/GenBank/DDBJ databases">
        <title>De no assembly of potato wild relative species, Solanum commersonii.</title>
        <authorList>
            <person name="Cho K."/>
        </authorList>
    </citation>
    <scope>NUCLEOTIDE SEQUENCE [LARGE SCALE GENOMIC DNA]</scope>
    <source>
        <strain evidence="2">LZ3.2</strain>
        <tissue evidence="2">Leaf</tissue>
    </source>
</reference>
<gene>
    <name evidence="2" type="ORF">H5410_060438</name>
</gene>
<organism evidence="2 3">
    <name type="scientific">Solanum commersonii</name>
    <name type="common">Commerson's wild potato</name>
    <name type="synonym">Commerson's nightshade</name>
    <dbReference type="NCBI Taxonomy" id="4109"/>
    <lineage>
        <taxon>Eukaryota</taxon>
        <taxon>Viridiplantae</taxon>
        <taxon>Streptophyta</taxon>
        <taxon>Embryophyta</taxon>
        <taxon>Tracheophyta</taxon>
        <taxon>Spermatophyta</taxon>
        <taxon>Magnoliopsida</taxon>
        <taxon>eudicotyledons</taxon>
        <taxon>Gunneridae</taxon>
        <taxon>Pentapetalae</taxon>
        <taxon>asterids</taxon>
        <taxon>lamiids</taxon>
        <taxon>Solanales</taxon>
        <taxon>Solanaceae</taxon>
        <taxon>Solanoideae</taxon>
        <taxon>Solaneae</taxon>
        <taxon>Solanum</taxon>
    </lineage>
</organism>
<keyword evidence="3" id="KW-1185">Reference proteome</keyword>
<dbReference type="OrthoDB" id="1735266at2759"/>
<dbReference type="Proteomes" id="UP000824120">
    <property type="component" value="Chromosome 12"/>
</dbReference>
<evidence type="ECO:0000313" key="2">
    <source>
        <dbReference type="EMBL" id="KAG5570672.1"/>
    </source>
</evidence>
<dbReference type="AlphaFoldDB" id="A0A9J5W618"/>
<feature type="compositionally biased region" description="Low complexity" evidence="1">
    <location>
        <begin position="53"/>
        <end position="77"/>
    </location>
</feature>
<accession>A0A9J5W618</accession>
<evidence type="ECO:0000313" key="3">
    <source>
        <dbReference type="Proteomes" id="UP000824120"/>
    </source>
</evidence>
<comment type="caution">
    <text evidence="2">The sequence shown here is derived from an EMBL/GenBank/DDBJ whole genome shotgun (WGS) entry which is preliminary data.</text>
</comment>
<protein>
    <submittedName>
        <fullName evidence="2">Uncharacterized protein</fullName>
    </submittedName>
</protein>
<dbReference type="EMBL" id="JACXVP010000012">
    <property type="protein sequence ID" value="KAG5570672.1"/>
    <property type="molecule type" value="Genomic_DNA"/>
</dbReference>
<feature type="region of interest" description="Disordered" evidence="1">
    <location>
        <begin position="42"/>
        <end position="93"/>
    </location>
</feature>
<evidence type="ECO:0000256" key="1">
    <source>
        <dbReference type="SAM" id="MobiDB-lite"/>
    </source>
</evidence>
<sequence>MELPENGLEHWKAKFIKDLPPLFAERVKKTLRDMQGIVLQMENPWVTKGRGRGNNSRGRGRSSPSSSRSSYGSSSSNTPIIQKGGMSLYNLKL</sequence>
<proteinExistence type="predicted"/>
<name>A0A9J5W618_SOLCO</name>